<comment type="caution">
    <text evidence="2">The sequence shown here is derived from an EMBL/GenBank/DDBJ whole genome shotgun (WGS) entry which is preliminary data.</text>
</comment>
<evidence type="ECO:0000313" key="3">
    <source>
        <dbReference type="Proteomes" id="UP000321393"/>
    </source>
</evidence>
<evidence type="ECO:0000256" key="1">
    <source>
        <dbReference type="SAM" id="MobiDB-lite"/>
    </source>
</evidence>
<dbReference type="EMBL" id="SSTE01010075">
    <property type="protein sequence ID" value="KAA0052813.1"/>
    <property type="molecule type" value="Genomic_DNA"/>
</dbReference>
<reference evidence="2 3" key="1">
    <citation type="submission" date="2019-08" db="EMBL/GenBank/DDBJ databases">
        <title>Draft genome sequences of two oriental melons (Cucumis melo L. var makuwa).</title>
        <authorList>
            <person name="Kwon S.-Y."/>
        </authorList>
    </citation>
    <scope>NUCLEOTIDE SEQUENCE [LARGE SCALE GENOMIC DNA]</scope>
    <source>
        <strain evidence="3">cv. SW 3</strain>
        <tissue evidence="2">Leaf</tissue>
    </source>
</reference>
<organism evidence="2 3">
    <name type="scientific">Cucumis melo var. makuwa</name>
    <name type="common">Oriental melon</name>
    <dbReference type="NCBI Taxonomy" id="1194695"/>
    <lineage>
        <taxon>Eukaryota</taxon>
        <taxon>Viridiplantae</taxon>
        <taxon>Streptophyta</taxon>
        <taxon>Embryophyta</taxon>
        <taxon>Tracheophyta</taxon>
        <taxon>Spermatophyta</taxon>
        <taxon>Magnoliopsida</taxon>
        <taxon>eudicotyledons</taxon>
        <taxon>Gunneridae</taxon>
        <taxon>Pentapetalae</taxon>
        <taxon>rosids</taxon>
        <taxon>fabids</taxon>
        <taxon>Cucurbitales</taxon>
        <taxon>Cucurbitaceae</taxon>
        <taxon>Benincaseae</taxon>
        <taxon>Cucumis</taxon>
    </lineage>
</organism>
<feature type="compositionally biased region" description="Low complexity" evidence="1">
    <location>
        <begin position="264"/>
        <end position="291"/>
    </location>
</feature>
<dbReference type="PANTHER" id="PTHR10775:SF185">
    <property type="entry name" value="OS08G0208400 PROTEIN"/>
    <property type="match status" value="1"/>
</dbReference>
<dbReference type="Proteomes" id="UP000321393">
    <property type="component" value="Unassembled WGS sequence"/>
</dbReference>
<dbReference type="OrthoDB" id="1100107at2759"/>
<dbReference type="PANTHER" id="PTHR10775">
    <property type="entry name" value="OS08G0208400 PROTEIN"/>
    <property type="match status" value="1"/>
</dbReference>
<feature type="region of interest" description="Disordered" evidence="1">
    <location>
        <begin position="264"/>
        <end position="292"/>
    </location>
</feature>
<accession>A0A5A7UA66</accession>
<sequence>MKKSIFFELPYWLRLSLRLKLDGRRIEKNVYDNLVGTLLNIEGKTKDTTNARLNLQDLKIRKDLHLVDVGNRLVKPYASYTLTSNKRVEICKFLKSVKFFNGFVSNISRCAHEREGKVSGLKTHNCHVLLHRLLPIDDPRNGSNWKVVQVFQNKRILDVPQVEDVENKHINVLEIVVSHRVDNHIEDYTMCRIDIDPTIVERLVDIMSLMTSSAMWMNTCHMQATTMNYSDKPRIMSSSYQRNNFLEMDIMFLKFEDDLDNLAGGSSSVGNNTGSSSQPPMTPTPSRRTQSQLLELERTLQSINIF</sequence>
<evidence type="ECO:0000313" key="2">
    <source>
        <dbReference type="EMBL" id="KAA0052813.1"/>
    </source>
</evidence>
<gene>
    <name evidence="2" type="ORF">E6C27_scaffold773G00040</name>
</gene>
<proteinExistence type="predicted"/>
<protein>
    <submittedName>
        <fullName evidence="2">Uncharacterized protein</fullName>
    </submittedName>
</protein>
<dbReference type="AlphaFoldDB" id="A0A5A7UA66"/>
<name>A0A5A7UA66_CUCMM</name>